<dbReference type="Gene3D" id="3.30.450.20">
    <property type="entry name" value="PAS domain"/>
    <property type="match status" value="6"/>
</dbReference>
<dbReference type="InterPro" id="IPR036890">
    <property type="entry name" value="HATPase_C_sf"/>
</dbReference>
<dbReference type="HOGENOM" id="CLU_003252_0_0_10"/>
<dbReference type="SMART" id="SM00388">
    <property type="entry name" value="HisKA"/>
    <property type="match status" value="1"/>
</dbReference>
<keyword evidence="4" id="KW-0808">Transferase</keyword>
<dbReference type="Gene3D" id="1.10.287.130">
    <property type="match status" value="1"/>
</dbReference>
<dbReference type="STRING" id="504472.Slin_1178"/>
<evidence type="ECO:0000313" key="8">
    <source>
        <dbReference type="EMBL" id="ADB37229.1"/>
    </source>
</evidence>
<keyword evidence="6" id="KW-0472">Membrane</keyword>
<dbReference type="InterPro" id="IPR004358">
    <property type="entry name" value="Sig_transdc_His_kin-like_C"/>
</dbReference>
<dbReference type="SUPFAM" id="SSF55785">
    <property type="entry name" value="PYP-like sensor domain (PAS domain)"/>
    <property type="match status" value="5"/>
</dbReference>
<dbReference type="GO" id="GO:0007234">
    <property type="term" value="P:osmosensory signaling via phosphorelay pathway"/>
    <property type="evidence" value="ECO:0007669"/>
    <property type="project" value="TreeGrafter"/>
</dbReference>
<dbReference type="InterPro" id="IPR013656">
    <property type="entry name" value="PAS_4"/>
</dbReference>
<dbReference type="EMBL" id="CP001769">
    <property type="protein sequence ID" value="ADB37229.1"/>
    <property type="molecule type" value="Genomic_DNA"/>
</dbReference>
<dbReference type="AlphaFoldDB" id="D2QKZ0"/>
<dbReference type="SUPFAM" id="SSF55874">
    <property type="entry name" value="ATPase domain of HSP90 chaperone/DNA topoisomerase II/histidine kinase"/>
    <property type="match status" value="1"/>
</dbReference>
<dbReference type="CDD" id="cd00082">
    <property type="entry name" value="HisKA"/>
    <property type="match status" value="1"/>
</dbReference>
<sequence length="1172" mass="132307">MLADLPTKLSLAQVFDTLPDSVFWMRAVRATEKNTDSLVRGTVDPAAGQLVDFVVEYVNPRVSELFTGEAQVEVGLSVRSGGYWHSDFTEDVFQQLCHIMETGQSMEMEYFNPVLRQWLCVTRSKAGDGVLGIVRTITTPKEVVLETERQRLLLDSILNTSLSTVFVYEAIRDQNNEIQDFSLRMVNKQGQIEAQIHAGFDVVGKTLLTINPNSRQSGQFNLFKQVIESGKPIEVEQYYAFADVWYNTSITKLNDGVVVMGYNITHQKIAALETERQRTLLNEIINISQDTILVLESIRDSTGAISDFRFTHANPAVKSLLGQSIETLLQRTFLSFYPGAQEEGLFRIYQQVVETGEAYQGEHFYNRDGLNNWFDISAVKHGDGLVLTVTNLTKARLAEQAIVQSAANLQAVIDVAQTGILVISPVLNPAGELIDFRFKTINRVMAALIGQTPDKLTGAIMSDWFTQYREMGLFERYRYTFETGEKKRFELNYAVDHQNIWFDVKVIRFEGDLLVTFTDYTTLKQTQQTLEQTAIKAGRQAELLNSVLDSSNSGVIAFEAIRDETHTIVDFRFLVANQSSTGMLSRSQEEMIGNTLLTIFPGNVESGLFDLYRRTTETGEPGYTEVYYNHDGLDFWLDISAQKLGDGFVVTFTDVTAAKRSGILIEKSAAELRTVIDSAQVAIFLIHPVFNDVGRIVDFRFRTANQMVAGYVGQEPDALMEELVSRWFPEYMTNGLFMRYVAIFETGRTQHFNFHYETETNDFWESYTVLKLGQDVLVTFSDYTELKKLQQRLESSATELQTVIDTCQTGIFLFTPVRDLAGEVHDFRFRLANQQLASYVGEESEALIGALGSTYFPDYKTNGLFERYYKTYSTGLSQRFDFHYFGSGIDVWLDIMTTKMNDDVLVTFGDYTPLKRLQQELENSVVELQRSNKNLEQFAYVASHDLQEPLRKIQAFGDLIQSQFAPVIGIEGADMINRMQSAAARMQILIKDVLAYSRIVTKQETVGPVNLNQVVADVLIDLETAIAEKKAVITVDALPTIRGDAAQLRQLFQNLVSNALKFTRLNDADELPTIHINARQLYGRELTEPSLLPADGNRLFHLIQVTDNGIGFDPHQADRIFQVFQRLHGRSEYQGTGIGLAIVQKVIDNHQGHIFAEGRPGQGATFRILLPV</sequence>
<evidence type="ECO:0000256" key="5">
    <source>
        <dbReference type="ARBA" id="ARBA00022777"/>
    </source>
</evidence>
<name>D2QKZ0_SPILD</name>
<dbReference type="InterPro" id="IPR000014">
    <property type="entry name" value="PAS"/>
</dbReference>
<dbReference type="InterPro" id="IPR003594">
    <property type="entry name" value="HATPase_dom"/>
</dbReference>
<evidence type="ECO:0000259" key="7">
    <source>
        <dbReference type="PROSITE" id="PS50109"/>
    </source>
</evidence>
<keyword evidence="5 8" id="KW-0418">Kinase</keyword>
<dbReference type="PRINTS" id="PR00344">
    <property type="entry name" value="BCTRLSENSOR"/>
</dbReference>
<dbReference type="InterPro" id="IPR036097">
    <property type="entry name" value="HisK_dim/P_sf"/>
</dbReference>
<dbReference type="Pfam" id="PF00512">
    <property type="entry name" value="HisKA"/>
    <property type="match status" value="1"/>
</dbReference>
<dbReference type="InterPro" id="IPR005467">
    <property type="entry name" value="His_kinase_dom"/>
</dbReference>
<dbReference type="eggNOG" id="COG4251">
    <property type="taxonomic scope" value="Bacteria"/>
</dbReference>
<dbReference type="KEGG" id="sli:Slin_1178"/>
<dbReference type="InterPro" id="IPR050351">
    <property type="entry name" value="BphY/WalK/GraS-like"/>
</dbReference>
<gene>
    <name evidence="8" type="ordered locus">Slin_1178</name>
</gene>
<keyword evidence="9" id="KW-1185">Reference proteome</keyword>
<organism evidence="8 9">
    <name type="scientific">Spirosoma linguale (strain ATCC 33905 / DSM 74 / LMG 10896 / Claus 1)</name>
    <dbReference type="NCBI Taxonomy" id="504472"/>
    <lineage>
        <taxon>Bacteria</taxon>
        <taxon>Pseudomonadati</taxon>
        <taxon>Bacteroidota</taxon>
        <taxon>Cytophagia</taxon>
        <taxon>Cytophagales</taxon>
        <taxon>Cytophagaceae</taxon>
        <taxon>Spirosoma</taxon>
    </lineage>
</organism>
<dbReference type="Pfam" id="PF02518">
    <property type="entry name" value="HATPase_c"/>
    <property type="match status" value="1"/>
</dbReference>
<dbReference type="Proteomes" id="UP000002028">
    <property type="component" value="Chromosome"/>
</dbReference>
<evidence type="ECO:0000256" key="1">
    <source>
        <dbReference type="ARBA" id="ARBA00000085"/>
    </source>
</evidence>
<dbReference type="GO" id="GO:0030295">
    <property type="term" value="F:protein kinase activator activity"/>
    <property type="evidence" value="ECO:0007669"/>
    <property type="project" value="TreeGrafter"/>
</dbReference>
<dbReference type="GO" id="GO:0016020">
    <property type="term" value="C:membrane"/>
    <property type="evidence" value="ECO:0007669"/>
    <property type="project" value="UniProtKB-SubCell"/>
</dbReference>
<dbReference type="Pfam" id="PF08448">
    <property type="entry name" value="PAS_4"/>
    <property type="match status" value="2"/>
</dbReference>
<dbReference type="InterPro" id="IPR003661">
    <property type="entry name" value="HisK_dim/P_dom"/>
</dbReference>
<dbReference type="SUPFAM" id="SSF47384">
    <property type="entry name" value="Homodimeric domain of signal transducing histidine kinase"/>
    <property type="match status" value="1"/>
</dbReference>
<dbReference type="InterPro" id="IPR035965">
    <property type="entry name" value="PAS-like_dom_sf"/>
</dbReference>
<dbReference type="GO" id="GO:0000155">
    <property type="term" value="F:phosphorelay sensor kinase activity"/>
    <property type="evidence" value="ECO:0007669"/>
    <property type="project" value="InterPro"/>
</dbReference>
<dbReference type="SMART" id="SM00091">
    <property type="entry name" value="PAS"/>
    <property type="match status" value="5"/>
</dbReference>
<evidence type="ECO:0000256" key="3">
    <source>
        <dbReference type="ARBA" id="ARBA00022553"/>
    </source>
</evidence>
<dbReference type="PANTHER" id="PTHR42878">
    <property type="entry name" value="TWO-COMPONENT HISTIDINE KINASE"/>
    <property type="match status" value="1"/>
</dbReference>
<evidence type="ECO:0000313" key="9">
    <source>
        <dbReference type="Proteomes" id="UP000002028"/>
    </source>
</evidence>
<dbReference type="CDD" id="cd00130">
    <property type="entry name" value="PAS"/>
    <property type="match status" value="2"/>
</dbReference>
<reference evidence="8 9" key="1">
    <citation type="journal article" date="2010" name="Stand. Genomic Sci.">
        <title>Complete genome sequence of Spirosoma linguale type strain (1).</title>
        <authorList>
            <person name="Lail K."/>
            <person name="Sikorski J."/>
            <person name="Saunders E."/>
            <person name="Lapidus A."/>
            <person name="Glavina Del Rio T."/>
            <person name="Copeland A."/>
            <person name="Tice H."/>
            <person name="Cheng J.-F."/>
            <person name="Lucas S."/>
            <person name="Nolan M."/>
            <person name="Bruce D."/>
            <person name="Goodwin L."/>
            <person name="Pitluck S."/>
            <person name="Ivanova N."/>
            <person name="Mavromatis K."/>
            <person name="Ovchinnikova G."/>
            <person name="Pati A."/>
            <person name="Chen A."/>
            <person name="Palaniappan K."/>
            <person name="Land M."/>
            <person name="Hauser L."/>
            <person name="Chang Y.-J."/>
            <person name="Jeffries C.D."/>
            <person name="Chain P."/>
            <person name="Brettin T."/>
            <person name="Detter J.C."/>
            <person name="Schuetze A."/>
            <person name="Rohde M."/>
            <person name="Tindall B.J."/>
            <person name="Goeker M."/>
            <person name="Bristow J."/>
            <person name="Eisen J.A."/>
            <person name="Markowitz V."/>
            <person name="Hugenholtz P."/>
            <person name="Kyrpides N.C."/>
            <person name="Klenk H.-P."/>
            <person name="Chen F."/>
        </authorList>
    </citation>
    <scope>NUCLEOTIDE SEQUENCE [LARGE SCALE GENOMIC DNA]</scope>
    <source>
        <strain evidence="9">ATCC 33905 / DSM 74 / LMG 10896 / Claus 1</strain>
    </source>
</reference>
<evidence type="ECO:0000256" key="4">
    <source>
        <dbReference type="ARBA" id="ARBA00022679"/>
    </source>
</evidence>
<accession>D2QKZ0</accession>
<proteinExistence type="predicted"/>
<dbReference type="FunFam" id="3.30.565.10:FF:000006">
    <property type="entry name" value="Sensor histidine kinase WalK"/>
    <property type="match status" value="1"/>
</dbReference>
<dbReference type="PROSITE" id="PS50109">
    <property type="entry name" value="HIS_KIN"/>
    <property type="match status" value="1"/>
</dbReference>
<dbReference type="GO" id="GO:0000156">
    <property type="term" value="F:phosphorelay response regulator activity"/>
    <property type="evidence" value="ECO:0007669"/>
    <property type="project" value="TreeGrafter"/>
</dbReference>
<evidence type="ECO:0000256" key="6">
    <source>
        <dbReference type="ARBA" id="ARBA00023136"/>
    </source>
</evidence>
<comment type="catalytic activity">
    <reaction evidence="1">
        <text>ATP + protein L-histidine = ADP + protein N-phospho-L-histidine.</text>
        <dbReference type="EC" id="2.7.13.3"/>
    </reaction>
</comment>
<dbReference type="Gene3D" id="3.30.565.10">
    <property type="entry name" value="Histidine kinase-like ATPase, C-terminal domain"/>
    <property type="match status" value="1"/>
</dbReference>
<protein>
    <recommendedName>
        <fullName evidence="2">histidine kinase</fullName>
        <ecNumber evidence="2">2.7.13.3</ecNumber>
    </recommendedName>
</protein>
<dbReference type="EC" id="2.7.13.3" evidence="2"/>
<evidence type="ECO:0000256" key="2">
    <source>
        <dbReference type="ARBA" id="ARBA00012438"/>
    </source>
</evidence>
<keyword evidence="3" id="KW-0597">Phosphoprotein</keyword>
<dbReference type="PANTHER" id="PTHR42878:SF15">
    <property type="entry name" value="BACTERIOPHYTOCHROME"/>
    <property type="match status" value="1"/>
</dbReference>
<dbReference type="SMART" id="SM00387">
    <property type="entry name" value="HATPase_c"/>
    <property type="match status" value="1"/>
</dbReference>
<feature type="domain" description="Histidine kinase" evidence="7">
    <location>
        <begin position="941"/>
        <end position="1172"/>
    </location>
</feature>